<sequence>MNVRFSNNKWFWNNMDMGFIKAERGDDNYYYCVICEKWLTRGVKNNHKCHNSTVFVYNKEEALEFINPSNKHPTLTINNKIIKRDDISQELLQKSDPIHRDRVNLSNLPTNNYLVNTDCLTNLNTSSHIENIPMLQITNTTLRPLTFPHTETLLSDNPTVSSFGITTSVSDIVPINLNYTTSAFKYSSSMFSIIPSAIGLPQNTHKNMNDTIQRNTQHEEICHQITSTREIHLQNQEHFSNAISSQTQNLLNDSSTVEHQNEMEPEDLTCEVSELENFVEELFNFNDGVFALYTVTPFSDYDDEEISRQLIHFCKAPIGIDLIKFKGACDILFSDSSKDEKVTTQQQRKKVLTHKRKVVQNIINHLTTKYKFSDTCCSILKQSLVISSSQLTPEAVDIYKKLAVSFRSARRRLKSENSITSTQLINDVRNCVCFAIATDTYKKDGITFVAIFIRVCMKFDFYECPLLLSEYYGESDGESMCEWIFNALAFDINKEVLFPIAQIYGQHTRWCIGKYGCDNGMIKHMQMKLVPIKNPEGNIIERKFYGVHCPAHRCNLFAQDVGMEAPFDIVTTFIKCESLIEQFVQDEEQQADVFGEMVEKQIKEFDVEMQDYIEIFSLNNSYIHFSVCLFNDIYTLVNELCIESQTRLCILPDLIETTKCFGVYIDVIIKSVKESIENKTELDECYFPKTSKCINNPSVVLQVLMKLRFQFELRYFNCDQTINVNTKTQIDCEHFIISEALEKEMIEKRDLDYLFDIFYCPETIIKEGKFTAGPGYEDIQREIDLFGVEIERIRVQQGLSIEKFCCDFRSKHHQSVFEQKIRERTGIKRRISLRDFFPFKREEFPKLYEVVCCCIAIIPSSACIERYFSNVKFALRANLKIETLFAMLQEALGSYREKTSISLN</sequence>
<keyword evidence="2" id="KW-1185">Reference proteome</keyword>
<evidence type="ECO:0000313" key="1">
    <source>
        <dbReference type="EMBL" id="ELP86674.1"/>
    </source>
</evidence>
<dbReference type="KEGG" id="eiv:EIN_289360"/>
<protein>
    <submittedName>
        <fullName evidence="1">Uncharacterized protein</fullName>
    </submittedName>
</protein>
<dbReference type="RefSeq" id="XP_004186020.1">
    <property type="nucleotide sequence ID" value="XM_004185972.1"/>
</dbReference>
<dbReference type="AlphaFoldDB" id="L7FKM2"/>
<dbReference type="GeneID" id="14885652"/>
<gene>
    <name evidence="1" type="ORF">EIN_289360</name>
</gene>
<proteinExistence type="predicted"/>
<reference evidence="1 2" key="1">
    <citation type="submission" date="2012-10" db="EMBL/GenBank/DDBJ databases">
        <authorList>
            <person name="Zafar N."/>
            <person name="Inman J."/>
            <person name="Hall N."/>
            <person name="Lorenzi H."/>
            <person name="Caler E."/>
        </authorList>
    </citation>
    <scope>NUCLEOTIDE SEQUENCE [LARGE SCALE GENOMIC DNA]</scope>
    <source>
        <strain evidence="1 2">IP1</strain>
    </source>
</reference>
<name>L7FKM2_ENTIV</name>
<dbReference type="VEuPathDB" id="AmoebaDB:EIN_289360"/>
<dbReference type="EMBL" id="KB206938">
    <property type="protein sequence ID" value="ELP86674.1"/>
    <property type="molecule type" value="Genomic_DNA"/>
</dbReference>
<organism evidence="1 2">
    <name type="scientific">Entamoeba invadens IP1</name>
    <dbReference type="NCBI Taxonomy" id="370355"/>
    <lineage>
        <taxon>Eukaryota</taxon>
        <taxon>Amoebozoa</taxon>
        <taxon>Evosea</taxon>
        <taxon>Archamoebae</taxon>
        <taxon>Mastigamoebida</taxon>
        <taxon>Entamoebidae</taxon>
        <taxon>Entamoeba</taxon>
    </lineage>
</organism>
<evidence type="ECO:0000313" key="2">
    <source>
        <dbReference type="Proteomes" id="UP000014680"/>
    </source>
</evidence>
<accession>L7FKM2</accession>
<dbReference type="Proteomes" id="UP000014680">
    <property type="component" value="Unassembled WGS sequence"/>
</dbReference>